<feature type="compositionally biased region" description="Low complexity" evidence="1">
    <location>
        <begin position="17"/>
        <end position="45"/>
    </location>
</feature>
<dbReference type="GO" id="GO:0010482">
    <property type="term" value="P:regulation of epidermal cell division"/>
    <property type="evidence" value="ECO:0007669"/>
    <property type="project" value="TreeGrafter"/>
</dbReference>
<evidence type="ECO:0000256" key="1">
    <source>
        <dbReference type="SAM" id="MobiDB-lite"/>
    </source>
</evidence>
<accession>A0A5C6NFU3</accession>
<gene>
    <name evidence="2" type="ORF">D4764_21G0003710</name>
</gene>
<evidence type="ECO:0000313" key="3">
    <source>
        <dbReference type="Proteomes" id="UP000324091"/>
    </source>
</evidence>
<name>A0A5C6NFU3_9TELE</name>
<proteinExistence type="predicted"/>
<dbReference type="GO" id="GO:0003334">
    <property type="term" value="P:keratinocyte development"/>
    <property type="evidence" value="ECO:0007669"/>
    <property type="project" value="InterPro"/>
</dbReference>
<organism evidence="2 3">
    <name type="scientific">Takifugu flavidus</name>
    <name type="common">sansaifugu</name>
    <dbReference type="NCBI Taxonomy" id="433684"/>
    <lineage>
        <taxon>Eukaryota</taxon>
        <taxon>Metazoa</taxon>
        <taxon>Chordata</taxon>
        <taxon>Craniata</taxon>
        <taxon>Vertebrata</taxon>
        <taxon>Euteleostomi</taxon>
        <taxon>Actinopterygii</taxon>
        <taxon>Neopterygii</taxon>
        <taxon>Teleostei</taxon>
        <taxon>Neoteleostei</taxon>
        <taxon>Acanthomorphata</taxon>
        <taxon>Eupercaria</taxon>
        <taxon>Tetraodontiformes</taxon>
        <taxon>Tetradontoidea</taxon>
        <taxon>Tetraodontidae</taxon>
        <taxon>Takifugu</taxon>
    </lineage>
</organism>
<dbReference type="InterPro" id="IPR028003">
    <property type="entry name" value="KDF1"/>
</dbReference>
<dbReference type="AlphaFoldDB" id="A0A5C6NFU3"/>
<dbReference type="PANTHER" id="PTHR35085:SF2">
    <property type="entry name" value="KERATINOCYTE DIFFERENTIATION FACTOR 1-LIKE"/>
    <property type="match status" value="1"/>
</dbReference>
<feature type="compositionally biased region" description="Low complexity" evidence="1">
    <location>
        <begin position="319"/>
        <end position="333"/>
    </location>
</feature>
<dbReference type="EMBL" id="RHFK02000014">
    <property type="protein sequence ID" value="TWW65471.1"/>
    <property type="molecule type" value="Genomic_DNA"/>
</dbReference>
<protein>
    <submittedName>
        <fullName evidence="2">Keratinocyte differentiation factor 1</fullName>
    </submittedName>
</protein>
<dbReference type="Pfam" id="PF15551">
    <property type="entry name" value="DUF4656"/>
    <property type="match status" value="2"/>
</dbReference>
<dbReference type="PANTHER" id="PTHR35085">
    <property type="entry name" value="KERATINOCYTE DIFFERENTIATION FACTOR 1"/>
    <property type="match status" value="1"/>
</dbReference>
<feature type="region of interest" description="Disordered" evidence="1">
    <location>
        <begin position="292"/>
        <end position="334"/>
    </location>
</feature>
<dbReference type="GO" id="GO:0030054">
    <property type="term" value="C:cell junction"/>
    <property type="evidence" value="ECO:0007669"/>
    <property type="project" value="TreeGrafter"/>
</dbReference>
<feature type="region of interest" description="Disordered" evidence="1">
    <location>
        <begin position="136"/>
        <end position="158"/>
    </location>
</feature>
<dbReference type="Proteomes" id="UP000324091">
    <property type="component" value="Chromosome 21"/>
</dbReference>
<reference evidence="2 3" key="1">
    <citation type="submission" date="2019-04" db="EMBL/GenBank/DDBJ databases">
        <title>Chromosome genome assembly for Takifugu flavidus.</title>
        <authorList>
            <person name="Xiao S."/>
        </authorList>
    </citation>
    <scope>NUCLEOTIDE SEQUENCE [LARGE SCALE GENOMIC DNA]</scope>
    <source>
        <strain evidence="2">HTHZ2018</strain>
        <tissue evidence="2">Muscle</tissue>
    </source>
</reference>
<feature type="region of interest" description="Disordered" evidence="1">
    <location>
        <begin position="1"/>
        <end position="80"/>
    </location>
</feature>
<feature type="region of interest" description="Disordered" evidence="1">
    <location>
        <begin position="371"/>
        <end position="401"/>
    </location>
</feature>
<sequence length="401" mass="44406">MNLVQRPCRPWRENAMSAGSSGTLRRSSGSGAYRHGPSGSSSVRSSYEERCVDPVEDRRPAQQPITVHKHKAQLKDANGKDAETTGFIPGPSEPTSTQTCNPCASRRSCRTFVCSVLTCGLYKVCQNSILRPCLAPNESSPDEPEKISLQGVSPHDDQEEDAADWLGDVCIGGVKVESPREYLDVETRPPSHVRPLSHAAQPSHPSLHESLQFEDWEDSEENVDSLITKKLLELYSEYQIEELARCTSDSVFLNKSEDINHLINSLVEEHKMGEQEAECRLVRGIIRISTRKSTRKKPAVRRERTLSDSGNDTMRDSDMVSSSNNNDSKSNPNIQISELTSLDKCARELWRNNAVSLYPLVLCCPLQHGAGRTSSSPTSYSPSHTETNSSGVPLIRNSVRT</sequence>
<evidence type="ECO:0000313" key="2">
    <source>
        <dbReference type="EMBL" id="TWW65471.1"/>
    </source>
</evidence>
<feature type="compositionally biased region" description="Basic and acidic residues" evidence="1">
    <location>
        <begin position="46"/>
        <end position="60"/>
    </location>
</feature>
<feature type="compositionally biased region" description="Low complexity" evidence="1">
    <location>
        <begin position="373"/>
        <end position="383"/>
    </location>
</feature>
<feature type="region of interest" description="Disordered" evidence="1">
    <location>
        <begin position="187"/>
        <end position="208"/>
    </location>
</feature>
<comment type="caution">
    <text evidence="2">The sequence shown here is derived from an EMBL/GenBank/DDBJ whole genome shotgun (WGS) entry which is preliminary data.</text>
</comment>
<keyword evidence="3" id="KW-1185">Reference proteome</keyword>